<dbReference type="GeneID" id="115753898"/>
<evidence type="ECO:0000313" key="3">
    <source>
        <dbReference type="Proteomes" id="UP000827889"/>
    </source>
</evidence>
<dbReference type="Proteomes" id="UP000827889">
    <property type="component" value="Chromosome 10"/>
</dbReference>
<proteinExistence type="predicted"/>
<dbReference type="PANTHER" id="PTHR34569:SF2">
    <property type="entry name" value="EXPRESSED PROTEIN"/>
    <property type="match status" value="1"/>
</dbReference>
<dbReference type="RefSeq" id="XP_048127766.1">
    <property type="nucleotide sequence ID" value="XM_048271809.1"/>
</dbReference>
<keyword evidence="3" id="KW-1185">Reference proteome</keyword>
<protein>
    <submittedName>
        <fullName evidence="4">Uncharacterized protein LOC115753898</fullName>
    </submittedName>
</protein>
<evidence type="ECO:0000256" key="2">
    <source>
        <dbReference type="SAM" id="SignalP"/>
    </source>
</evidence>
<evidence type="ECO:0000313" key="4">
    <source>
        <dbReference type="RefSeq" id="XP_048127766.1"/>
    </source>
</evidence>
<gene>
    <name evidence="4" type="primary">LOC115753898</name>
</gene>
<keyword evidence="2" id="KW-0732">Signal</keyword>
<reference evidence="4" key="1">
    <citation type="submission" date="2025-08" db="UniProtKB">
        <authorList>
            <consortium name="RefSeq"/>
        </authorList>
    </citation>
    <scope>IDENTIFICATION</scope>
    <source>
        <tissue evidence="4">Leaf</tissue>
    </source>
</reference>
<feature type="region of interest" description="Disordered" evidence="1">
    <location>
        <begin position="24"/>
        <end position="84"/>
    </location>
</feature>
<feature type="compositionally biased region" description="Basic residues" evidence="1">
    <location>
        <begin position="43"/>
        <end position="55"/>
    </location>
</feature>
<evidence type="ECO:0000256" key="1">
    <source>
        <dbReference type="SAM" id="MobiDB-lite"/>
    </source>
</evidence>
<feature type="chain" id="PRO_5047000925" evidence="2">
    <location>
        <begin position="21"/>
        <end position="179"/>
    </location>
</feature>
<dbReference type="PANTHER" id="PTHR34569">
    <property type="entry name" value="EXPRESSED PROTEIN"/>
    <property type="match status" value="1"/>
</dbReference>
<sequence length="179" mass="19848">MGFMIRWILIGCMDLGTSSAQAQGQARVVASAPDRPPPQKLDRHLRRRGPRRALLPHRDQAPGPRPQLPQRRRRRPPPPLDLSGHAFAPYTSLKDLLPAASPSASSPTAAASSSNEISIRNRLVNRAAWAYLRPMSASPGSHGPDLLRRLWLRLSACLGFIRRAFGRIVRFFSPVRSGR</sequence>
<feature type="signal peptide" evidence="2">
    <location>
        <begin position="1"/>
        <end position="20"/>
    </location>
</feature>
<accession>A0ABM3GTU7</accession>
<organism evidence="3 4">
    <name type="scientific">Rhodamnia argentea</name>
    <dbReference type="NCBI Taxonomy" id="178133"/>
    <lineage>
        <taxon>Eukaryota</taxon>
        <taxon>Viridiplantae</taxon>
        <taxon>Streptophyta</taxon>
        <taxon>Embryophyta</taxon>
        <taxon>Tracheophyta</taxon>
        <taxon>Spermatophyta</taxon>
        <taxon>Magnoliopsida</taxon>
        <taxon>eudicotyledons</taxon>
        <taxon>Gunneridae</taxon>
        <taxon>Pentapetalae</taxon>
        <taxon>rosids</taxon>
        <taxon>malvids</taxon>
        <taxon>Myrtales</taxon>
        <taxon>Myrtaceae</taxon>
        <taxon>Myrtoideae</taxon>
        <taxon>Myrteae</taxon>
        <taxon>Australasian group</taxon>
        <taxon>Rhodamnia</taxon>
    </lineage>
</organism>
<name>A0ABM3GTU7_9MYRT</name>